<feature type="region of interest" description="Disordered" evidence="1">
    <location>
        <begin position="1"/>
        <end position="90"/>
    </location>
</feature>
<reference evidence="2" key="1">
    <citation type="submission" date="2020-04" db="EMBL/GenBank/DDBJ databases">
        <title>Hybrid Assembly of Korean Phytophthora infestans isolates.</title>
        <authorList>
            <person name="Prokchorchik M."/>
            <person name="Lee Y."/>
            <person name="Seo J."/>
            <person name="Cho J.-H."/>
            <person name="Park Y.-E."/>
            <person name="Jang D.-C."/>
            <person name="Im J.-S."/>
            <person name="Choi J.-G."/>
            <person name="Park H.-J."/>
            <person name="Lee G.-B."/>
            <person name="Lee Y.-G."/>
            <person name="Hong S.-Y."/>
            <person name="Cho K."/>
            <person name="Sohn K.H."/>
        </authorList>
    </citation>
    <scope>NUCLEOTIDE SEQUENCE</scope>
    <source>
        <strain evidence="2">KR_1_A1</strain>
        <strain evidence="3">KR_2_A2</strain>
    </source>
</reference>
<evidence type="ECO:0000313" key="4">
    <source>
        <dbReference type="Proteomes" id="UP000602510"/>
    </source>
</evidence>
<evidence type="ECO:0000256" key="1">
    <source>
        <dbReference type="SAM" id="MobiDB-lite"/>
    </source>
</evidence>
<dbReference type="EMBL" id="JAACNO010002868">
    <property type="protein sequence ID" value="KAF4130238.1"/>
    <property type="molecule type" value="Genomic_DNA"/>
</dbReference>
<feature type="compositionally biased region" description="Polar residues" evidence="1">
    <location>
        <begin position="8"/>
        <end position="19"/>
    </location>
</feature>
<keyword evidence="4" id="KW-1185">Reference proteome</keyword>
<dbReference type="AlphaFoldDB" id="A0A833SDL6"/>
<dbReference type="OMA" id="PQINTHR"/>
<feature type="compositionally biased region" description="Low complexity" evidence="1">
    <location>
        <begin position="40"/>
        <end position="51"/>
    </location>
</feature>
<evidence type="ECO:0000313" key="2">
    <source>
        <dbReference type="EMBL" id="KAF4046527.1"/>
    </source>
</evidence>
<accession>A0A833SDL6</accession>
<sequence length="179" mass="19840">MSKRAESQVAQPSKPSGSKSVEMPRSIRPSHLKASSTQQSRNSKAISSSKSIHSEDDNNSSSDSPHTSAREAEPATDDITSELDGRTDNFQVNTVERQAVAMLKTITKKSERNHHKYDAFRSNISGKDKRIDELHASFEDLASQTADLEVLCNSDVDADTLDKLFMAIPTEQRQLYLSE</sequence>
<dbReference type="EMBL" id="WSZM01000015">
    <property type="protein sequence ID" value="KAF4046527.1"/>
    <property type="molecule type" value="Genomic_DNA"/>
</dbReference>
<gene>
    <name evidence="2" type="ORF">GN244_ATG00916</name>
    <name evidence="3" type="ORF">GN958_ATG20653</name>
</gene>
<name>A0A833SDL6_PHYIN</name>
<dbReference type="Proteomes" id="UP000602510">
    <property type="component" value="Unassembled WGS sequence"/>
</dbReference>
<protein>
    <submittedName>
        <fullName evidence="2">Uncharacterized protein</fullName>
    </submittedName>
</protein>
<dbReference type="Proteomes" id="UP000704712">
    <property type="component" value="Unassembled WGS sequence"/>
</dbReference>
<evidence type="ECO:0000313" key="3">
    <source>
        <dbReference type="EMBL" id="KAF4130238.1"/>
    </source>
</evidence>
<proteinExistence type="predicted"/>
<comment type="caution">
    <text evidence="2">The sequence shown here is derived from an EMBL/GenBank/DDBJ whole genome shotgun (WGS) entry which is preliminary data.</text>
</comment>
<organism evidence="2 4">
    <name type="scientific">Phytophthora infestans</name>
    <name type="common">Potato late blight agent</name>
    <name type="synonym">Botrytis infestans</name>
    <dbReference type="NCBI Taxonomy" id="4787"/>
    <lineage>
        <taxon>Eukaryota</taxon>
        <taxon>Sar</taxon>
        <taxon>Stramenopiles</taxon>
        <taxon>Oomycota</taxon>
        <taxon>Peronosporomycetes</taxon>
        <taxon>Peronosporales</taxon>
        <taxon>Peronosporaceae</taxon>
        <taxon>Phytophthora</taxon>
    </lineage>
</organism>